<dbReference type="EMBL" id="JAEPRB010000013">
    <property type="protein sequence ID" value="KAG2226766.1"/>
    <property type="molecule type" value="Genomic_DNA"/>
</dbReference>
<comment type="caution">
    <text evidence="1">The sequence shown here is derived from an EMBL/GenBank/DDBJ whole genome shotgun (WGS) entry which is preliminary data.</text>
</comment>
<dbReference type="PANTHER" id="PTHR39600">
    <property type="entry name" value="PEPTIDASE INHIBITOR I78 FAMILY PROTEIN"/>
    <property type="match status" value="1"/>
</dbReference>
<protein>
    <submittedName>
        <fullName evidence="1">Uncharacterized protein</fullName>
    </submittedName>
</protein>
<organism evidence="1 2">
    <name type="scientific">Circinella minor</name>
    <dbReference type="NCBI Taxonomy" id="1195481"/>
    <lineage>
        <taxon>Eukaryota</taxon>
        <taxon>Fungi</taxon>
        <taxon>Fungi incertae sedis</taxon>
        <taxon>Mucoromycota</taxon>
        <taxon>Mucoromycotina</taxon>
        <taxon>Mucoromycetes</taxon>
        <taxon>Mucorales</taxon>
        <taxon>Lichtheimiaceae</taxon>
        <taxon>Circinella</taxon>
    </lineage>
</organism>
<sequence>MPITLQTKVLAFRSSSFYSYTFRSKTFIMQRFVGNNANNDCDGWRDKLVGKTILKDTDQTSLSSDQVIRESELPKVRRVLPPNAMMTMDYRPERLNIHVDANRKIRSVNYG</sequence>
<reference evidence="1 2" key="1">
    <citation type="submission" date="2020-12" db="EMBL/GenBank/DDBJ databases">
        <title>Metabolic potential, ecology and presence of endohyphal bacteria is reflected in genomic diversity of Mucoromycotina.</title>
        <authorList>
            <person name="Muszewska A."/>
            <person name="Okrasinska A."/>
            <person name="Steczkiewicz K."/>
            <person name="Drgas O."/>
            <person name="Orlowska M."/>
            <person name="Perlinska-Lenart U."/>
            <person name="Aleksandrzak-Piekarczyk T."/>
            <person name="Szatraj K."/>
            <person name="Zielenkiewicz U."/>
            <person name="Pilsyk S."/>
            <person name="Malc E."/>
            <person name="Mieczkowski P."/>
            <person name="Kruszewska J.S."/>
            <person name="Biernat P."/>
            <person name="Pawlowska J."/>
        </authorList>
    </citation>
    <scope>NUCLEOTIDE SEQUENCE [LARGE SCALE GENOMIC DNA]</scope>
    <source>
        <strain evidence="1 2">CBS 142.35</strain>
    </source>
</reference>
<gene>
    <name evidence="1" type="ORF">INT45_005731</name>
</gene>
<evidence type="ECO:0000313" key="2">
    <source>
        <dbReference type="Proteomes" id="UP000646827"/>
    </source>
</evidence>
<evidence type="ECO:0000313" key="1">
    <source>
        <dbReference type="EMBL" id="KAG2226766.1"/>
    </source>
</evidence>
<keyword evidence="2" id="KW-1185">Reference proteome</keyword>
<name>A0A8H7SCS0_9FUNG</name>
<proteinExistence type="predicted"/>
<dbReference type="PANTHER" id="PTHR39600:SF1">
    <property type="entry name" value="PEPTIDASE INHIBITOR I78 FAMILY PROTEIN"/>
    <property type="match status" value="1"/>
</dbReference>
<dbReference type="AlphaFoldDB" id="A0A8H7SCS0"/>
<dbReference type="Gene3D" id="3.30.10.10">
    <property type="entry name" value="Trypsin Inhibitor V, subunit A"/>
    <property type="match status" value="1"/>
</dbReference>
<dbReference type="InterPro" id="IPR021719">
    <property type="entry name" value="Prot_inh_I78"/>
</dbReference>
<accession>A0A8H7SCS0</accession>
<dbReference type="OrthoDB" id="10013825at2759"/>
<dbReference type="Pfam" id="PF11720">
    <property type="entry name" value="Inhibitor_I78"/>
    <property type="match status" value="1"/>
</dbReference>
<dbReference type="Proteomes" id="UP000646827">
    <property type="component" value="Unassembled WGS sequence"/>
</dbReference>